<protein>
    <submittedName>
        <fullName evidence="2">GNAT family N-acetyltransferase</fullName>
    </submittedName>
</protein>
<feature type="domain" description="N-acetyltransferase" evidence="1">
    <location>
        <begin position="12"/>
        <end position="157"/>
    </location>
</feature>
<evidence type="ECO:0000313" key="2">
    <source>
        <dbReference type="EMBL" id="MEZ0475671.1"/>
    </source>
</evidence>
<name>A0ABV4HV40_9GAMM</name>
<dbReference type="Pfam" id="PF13673">
    <property type="entry name" value="Acetyltransf_10"/>
    <property type="match status" value="1"/>
</dbReference>
<dbReference type="Proteomes" id="UP001566331">
    <property type="component" value="Unassembled WGS sequence"/>
</dbReference>
<keyword evidence="3" id="KW-1185">Reference proteome</keyword>
<dbReference type="RefSeq" id="WP_370561726.1">
    <property type="nucleotide sequence ID" value="NZ_JBFWIB010000001.1"/>
</dbReference>
<dbReference type="SUPFAM" id="SSF55729">
    <property type="entry name" value="Acyl-CoA N-acyltransferases (Nat)"/>
    <property type="match status" value="1"/>
</dbReference>
<dbReference type="EMBL" id="JBFWIC010000020">
    <property type="protein sequence ID" value="MEZ0475671.1"/>
    <property type="molecule type" value="Genomic_DNA"/>
</dbReference>
<comment type="caution">
    <text evidence="2">The sequence shown here is derived from an EMBL/GenBank/DDBJ whole genome shotgun (WGS) entry which is preliminary data.</text>
</comment>
<evidence type="ECO:0000313" key="3">
    <source>
        <dbReference type="Proteomes" id="UP001566331"/>
    </source>
</evidence>
<dbReference type="PROSITE" id="PS51186">
    <property type="entry name" value="GNAT"/>
    <property type="match status" value="1"/>
</dbReference>
<accession>A0ABV4HV40</accession>
<evidence type="ECO:0000259" key="1">
    <source>
        <dbReference type="PROSITE" id="PS51186"/>
    </source>
</evidence>
<gene>
    <name evidence="2" type="ORF">AB6713_13780</name>
</gene>
<organism evidence="2 3">
    <name type="scientific">Luteimonas salinilitoris</name>
    <dbReference type="NCBI Taxonomy" id="3237697"/>
    <lineage>
        <taxon>Bacteria</taxon>
        <taxon>Pseudomonadati</taxon>
        <taxon>Pseudomonadota</taxon>
        <taxon>Gammaproteobacteria</taxon>
        <taxon>Lysobacterales</taxon>
        <taxon>Lysobacteraceae</taxon>
        <taxon>Luteimonas</taxon>
    </lineage>
</organism>
<dbReference type="Gene3D" id="3.40.630.30">
    <property type="match status" value="1"/>
</dbReference>
<reference evidence="2 3" key="1">
    <citation type="submission" date="2024-07" db="EMBL/GenBank/DDBJ databases">
        <title>Luteimonas salilacus sp. nov., isolated from the shore soil of Salt Lake in Tibet of China.</title>
        <authorList>
            <person name="Zhang X."/>
            <person name="Li A."/>
        </authorList>
    </citation>
    <scope>NUCLEOTIDE SEQUENCE [LARGE SCALE GENOMIC DNA]</scope>
    <source>
        <strain evidence="2 3">B3-2-R+30</strain>
    </source>
</reference>
<dbReference type="InterPro" id="IPR016181">
    <property type="entry name" value="Acyl_CoA_acyltransferase"/>
</dbReference>
<dbReference type="InterPro" id="IPR000182">
    <property type="entry name" value="GNAT_dom"/>
</dbReference>
<sequence length="162" mass="18307">MDTSSPIRWQVRRFRELDLDMLYAVLRLRAEVFVVEQNCVYLDPDDRDRHPNTLHLLGLAADDALAAYLRVLPPGLAYPQVSFGRVVTAAAFRGRGLGDPLLREALREIDRHWPGTDVRIGAQAHLRTYYGRHGFVAASEPYLEDGIPHIDMLRRADGESGT</sequence>
<proteinExistence type="predicted"/>